<sequence length="197" mass="22484">MSKQPINQTTPSGPMLPAVNYVPPPVETIAIAMQEEIQRAQAADPAITKIVKALQTAKATKQPSVFFTEHSILYWQVKDLHQLVLPAFLVDQTLHQFHHAKILNHQGSNHTLAAIKSHFWWPYMEEAIHDWIKSCRICQLMSPRTLPLLPLLLIQPTYPFTIIAMDIVNISEDYFMKWVSGHLLLDQSVNNCQMLPE</sequence>
<dbReference type="AlphaFoldDB" id="A0A915L080"/>
<protein>
    <recommendedName>
        <fullName evidence="1">RNA-directed DNA polymerase</fullName>
        <ecNumber evidence="1">2.7.7.49</ecNumber>
    </recommendedName>
</protein>
<dbReference type="Proteomes" id="UP000887565">
    <property type="component" value="Unplaced"/>
</dbReference>
<dbReference type="PANTHER" id="PTHR37984">
    <property type="entry name" value="PROTEIN CBG26694"/>
    <property type="match status" value="1"/>
</dbReference>
<evidence type="ECO:0000259" key="2">
    <source>
        <dbReference type="Pfam" id="PF17921"/>
    </source>
</evidence>
<dbReference type="Pfam" id="PF17921">
    <property type="entry name" value="Integrase_H2C2"/>
    <property type="match status" value="1"/>
</dbReference>
<name>A0A915L080_ROMCU</name>
<reference evidence="4" key="1">
    <citation type="submission" date="2022-11" db="UniProtKB">
        <authorList>
            <consortium name="WormBaseParasite"/>
        </authorList>
    </citation>
    <scope>IDENTIFICATION</scope>
</reference>
<dbReference type="InterPro" id="IPR041588">
    <property type="entry name" value="Integrase_H2C2"/>
</dbReference>
<dbReference type="WBParaSite" id="nRc.2.0.1.t44472-RA">
    <property type="protein sequence ID" value="nRc.2.0.1.t44472-RA"/>
    <property type="gene ID" value="nRc.2.0.1.g44472"/>
</dbReference>
<accession>A0A915L080</accession>
<evidence type="ECO:0000313" key="3">
    <source>
        <dbReference type="Proteomes" id="UP000887565"/>
    </source>
</evidence>
<dbReference type="EC" id="2.7.7.49" evidence="1"/>
<dbReference type="Gene3D" id="1.10.340.70">
    <property type="match status" value="1"/>
</dbReference>
<dbReference type="FunFam" id="1.10.340.70:FF:000001">
    <property type="entry name" value="Retrovirus-related Pol polyprotein from transposon gypsy-like Protein"/>
    <property type="match status" value="1"/>
</dbReference>
<keyword evidence="3" id="KW-1185">Reference proteome</keyword>
<evidence type="ECO:0000256" key="1">
    <source>
        <dbReference type="ARBA" id="ARBA00012493"/>
    </source>
</evidence>
<proteinExistence type="predicted"/>
<feature type="domain" description="Integrase zinc-binding" evidence="2">
    <location>
        <begin position="86"/>
        <end position="143"/>
    </location>
</feature>
<dbReference type="GO" id="GO:0003964">
    <property type="term" value="F:RNA-directed DNA polymerase activity"/>
    <property type="evidence" value="ECO:0007669"/>
    <property type="project" value="UniProtKB-EC"/>
</dbReference>
<dbReference type="InterPro" id="IPR050951">
    <property type="entry name" value="Retrovirus_Pol_polyprotein"/>
</dbReference>
<dbReference type="PANTHER" id="PTHR37984:SF15">
    <property type="entry name" value="INTEGRASE CATALYTIC DOMAIN-CONTAINING PROTEIN"/>
    <property type="match status" value="1"/>
</dbReference>
<organism evidence="3 4">
    <name type="scientific">Romanomermis culicivorax</name>
    <name type="common">Nematode worm</name>
    <dbReference type="NCBI Taxonomy" id="13658"/>
    <lineage>
        <taxon>Eukaryota</taxon>
        <taxon>Metazoa</taxon>
        <taxon>Ecdysozoa</taxon>
        <taxon>Nematoda</taxon>
        <taxon>Enoplea</taxon>
        <taxon>Dorylaimia</taxon>
        <taxon>Mermithida</taxon>
        <taxon>Mermithoidea</taxon>
        <taxon>Mermithidae</taxon>
        <taxon>Romanomermis</taxon>
    </lineage>
</organism>
<evidence type="ECO:0000313" key="4">
    <source>
        <dbReference type="WBParaSite" id="nRc.2.0.1.t44472-RA"/>
    </source>
</evidence>